<keyword evidence="1" id="KW-0812">Transmembrane</keyword>
<accession>A0ABY3SMY8</accession>
<feature type="transmembrane region" description="Helical" evidence="1">
    <location>
        <begin position="106"/>
        <end position="123"/>
    </location>
</feature>
<keyword evidence="3" id="KW-1185">Reference proteome</keyword>
<feature type="transmembrane region" description="Helical" evidence="1">
    <location>
        <begin position="210"/>
        <end position="231"/>
    </location>
</feature>
<keyword evidence="1" id="KW-1133">Transmembrane helix</keyword>
<feature type="transmembrane region" description="Helical" evidence="1">
    <location>
        <begin position="161"/>
        <end position="178"/>
    </location>
</feature>
<dbReference type="Proteomes" id="UP001649230">
    <property type="component" value="Chromosome"/>
</dbReference>
<organism evidence="2 3">
    <name type="scientific">Paenibacillus hexagrammi</name>
    <dbReference type="NCBI Taxonomy" id="2908839"/>
    <lineage>
        <taxon>Bacteria</taxon>
        <taxon>Bacillati</taxon>
        <taxon>Bacillota</taxon>
        <taxon>Bacilli</taxon>
        <taxon>Bacillales</taxon>
        <taxon>Paenibacillaceae</taxon>
        <taxon>Paenibacillus</taxon>
    </lineage>
</organism>
<evidence type="ECO:0000313" key="3">
    <source>
        <dbReference type="Proteomes" id="UP001649230"/>
    </source>
</evidence>
<evidence type="ECO:0000256" key="1">
    <source>
        <dbReference type="SAM" id="Phobius"/>
    </source>
</evidence>
<feature type="transmembrane region" description="Helical" evidence="1">
    <location>
        <begin position="82"/>
        <end position="100"/>
    </location>
</feature>
<feature type="transmembrane region" description="Helical" evidence="1">
    <location>
        <begin position="185"/>
        <end position="204"/>
    </location>
</feature>
<feature type="transmembrane region" description="Helical" evidence="1">
    <location>
        <begin position="135"/>
        <end position="155"/>
    </location>
</feature>
<feature type="transmembrane region" description="Helical" evidence="1">
    <location>
        <begin position="243"/>
        <end position="262"/>
    </location>
</feature>
<evidence type="ECO:0000313" key="2">
    <source>
        <dbReference type="EMBL" id="UJF35089.1"/>
    </source>
</evidence>
<keyword evidence="1" id="KW-0472">Membrane</keyword>
<feature type="transmembrane region" description="Helical" evidence="1">
    <location>
        <begin position="268"/>
        <end position="289"/>
    </location>
</feature>
<name>A0ABY3SMY8_9BACL</name>
<protein>
    <recommendedName>
        <fullName evidence="4">DUF2157 domain-containing protein</fullName>
    </recommendedName>
</protein>
<reference evidence="2 3" key="1">
    <citation type="journal article" date="2024" name="Int. J. Syst. Evol. Microbiol.">
        <title>Paenibacillus hexagrammi sp. nov., a novel bacterium isolated from the gut content of Hexagrammos agrammus.</title>
        <authorList>
            <person name="Jung H.K."/>
            <person name="Kim D.G."/>
            <person name="Zin H."/>
            <person name="Park J."/>
            <person name="Jung H."/>
            <person name="Kim Y.O."/>
            <person name="Kong H.J."/>
            <person name="Kim J.W."/>
            <person name="Kim Y.S."/>
        </authorList>
    </citation>
    <scope>NUCLEOTIDE SEQUENCE [LARGE SCALE GENOMIC DNA]</scope>
    <source>
        <strain evidence="2 3">YPD9-1</strain>
    </source>
</reference>
<proteinExistence type="predicted"/>
<gene>
    <name evidence="2" type="ORF">L0M14_08105</name>
</gene>
<dbReference type="RefSeq" id="WP_235121661.1">
    <property type="nucleotide sequence ID" value="NZ_CP090978.1"/>
</dbReference>
<dbReference type="EMBL" id="CP090978">
    <property type="protein sequence ID" value="UJF35089.1"/>
    <property type="molecule type" value="Genomic_DNA"/>
</dbReference>
<sequence>MKIPLNPRAYSADIQAREGELIHGFRKRKLIVKEIEHWRRSKLLPEHYCDFLMNLYLEEGASKPKSVMGISASSVTNSNWKIWMVTMAVLAAVALSALNFNSFGMPMQIGISTVFVVFCYILAFRQNKKAPAISYLLSGAASIVMLMIGVYLLHIHDIQSPYAYVGYLAFCSLVWLISGIAGRMGIFQFCGWIGLTGTYGWLLLRQLDQPGILALEISWIPVSIILIWIAWLAHHTNKQSAGVMMLVGVLVWFAPEAMTFLVDSDISAKVVQLMFTGKLVSAGLALYLLRKKWVEWVM</sequence>
<evidence type="ECO:0008006" key="4">
    <source>
        <dbReference type="Google" id="ProtNLM"/>
    </source>
</evidence>